<gene>
    <name evidence="2" type="ORF">SO3561_09745</name>
</gene>
<keyword evidence="1" id="KW-1133">Transmembrane helix</keyword>
<dbReference type="AlphaFoldDB" id="A0A250VVM4"/>
<feature type="transmembrane region" description="Helical" evidence="1">
    <location>
        <begin position="33"/>
        <end position="55"/>
    </location>
</feature>
<accession>A0A250VVM4</accession>
<reference evidence="3" key="1">
    <citation type="submission" date="2017-05" db="EMBL/GenBank/DDBJ databases">
        <title>Streptomyces olivochromogenes NBRC 3561 whole genome shotgun sequence.</title>
        <authorList>
            <person name="Dohra H."/>
            <person name="Kodani S."/>
        </authorList>
    </citation>
    <scope>NUCLEOTIDE SEQUENCE [LARGE SCALE GENOMIC DNA]</scope>
    <source>
        <strain evidence="3">NBRC 3561</strain>
    </source>
</reference>
<name>A0A250VVM4_STROL</name>
<keyword evidence="1" id="KW-0812">Transmembrane</keyword>
<organism evidence="2 3">
    <name type="scientific">Streptomyces olivochromogenes</name>
    <dbReference type="NCBI Taxonomy" id="1963"/>
    <lineage>
        <taxon>Bacteria</taxon>
        <taxon>Bacillati</taxon>
        <taxon>Actinomycetota</taxon>
        <taxon>Actinomycetes</taxon>
        <taxon>Kitasatosporales</taxon>
        <taxon>Streptomycetaceae</taxon>
        <taxon>Streptomyces</taxon>
    </lineage>
</organism>
<feature type="transmembrane region" description="Helical" evidence="1">
    <location>
        <begin position="164"/>
        <end position="184"/>
    </location>
</feature>
<comment type="caution">
    <text evidence="2">The sequence shown here is derived from an EMBL/GenBank/DDBJ whole genome shotgun (WGS) entry which is preliminary data.</text>
</comment>
<dbReference type="Proteomes" id="UP000217446">
    <property type="component" value="Unassembled WGS sequence"/>
</dbReference>
<dbReference type="RefSeq" id="WP_159064512.1">
    <property type="nucleotide sequence ID" value="NZ_BDQI01000047.1"/>
</dbReference>
<dbReference type="STRING" id="1963.AQJ27_39765"/>
<dbReference type="EMBL" id="BDQI01000047">
    <property type="protein sequence ID" value="GAX58174.1"/>
    <property type="molecule type" value="Genomic_DNA"/>
</dbReference>
<evidence type="ECO:0000313" key="3">
    <source>
        <dbReference type="Proteomes" id="UP000217446"/>
    </source>
</evidence>
<evidence type="ECO:0000256" key="1">
    <source>
        <dbReference type="SAM" id="Phobius"/>
    </source>
</evidence>
<feature type="transmembrane region" description="Helical" evidence="1">
    <location>
        <begin position="115"/>
        <end position="137"/>
    </location>
</feature>
<proteinExistence type="predicted"/>
<protein>
    <submittedName>
        <fullName evidence="2">Uncharacterized protein</fullName>
    </submittedName>
</protein>
<evidence type="ECO:0000313" key="2">
    <source>
        <dbReference type="EMBL" id="GAX58174.1"/>
    </source>
</evidence>
<keyword evidence="3" id="KW-1185">Reference proteome</keyword>
<feature type="transmembrane region" description="Helical" evidence="1">
    <location>
        <begin position="85"/>
        <end position="103"/>
    </location>
</feature>
<sequence length="251" mass="26584">MADASVPSPGTPHEVLAGLGDLTRRVRAAQRGAWFPLLLLGVLTLGGILVSRFTFKVETVPCPATAPAAGTGCTQVTQVTQGSPVYWPIGLALAYAATAFFYIRRSRNRGVGTPVRPYILTGIALVGLVTATEIWSIRQGMPQPGAPIDFWGLHLDPASGVTAFLHRLTGNATAVGLPLLVLAWVERSRTLLLLTAVYLAIELVPLTTGWAGIPFTSHWSAVPRYGVPGVLLLLGALGFALAELSRQRDVS</sequence>
<keyword evidence="1" id="KW-0472">Membrane</keyword>
<feature type="transmembrane region" description="Helical" evidence="1">
    <location>
        <begin position="225"/>
        <end position="244"/>
    </location>
</feature>
<feature type="transmembrane region" description="Helical" evidence="1">
    <location>
        <begin position="191"/>
        <end position="213"/>
    </location>
</feature>